<sequence length="337" mass="35037">MGFDSVLPAVAVAAFAVAWGVTWLCCRPGSWLYFLDHPNARSLHVRPTPRTGGVGVMAGIAAAVVVTIVVASPGRALLVALGGAFVLAALGLADDRAGLSARLRLLAQVLVAGAFVALAGVAGGWGVALLLLLGLVWMGNLYNFMDGSDGLAGGMAVFGFGAFAWAAGQGGEPALAAVCAGVAAAAAGFLCFNFHPARIFMGDVGSVPLGFTAGALGLVGWRSGAWPLWFPLLVFAPFILDATVTLLRRALRGEKVWQAHRSHYYQRMVQMGLGHRGTALRAYGLMALCGVAAVAGLRVGFSLQCAIITMCITAHLIVGYRIDRAWRSHRAGEPEKP</sequence>
<comment type="caution">
    <text evidence="9">The sequence shown here is derived from an EMBL/GenBank/DDBJ whole genome shotgun (WGS) entry which is preliminary data.</text>
</comment>
<keyword evidence="6 8" id="KW-0472">Membrane</keyword>
<dbReference type="Pfam" id="PF00953">
    <property type="entry name" value="Glycos_transf_4"/>
    <property type="match status" value="1"/>
</dbReference>
<dbReference type="InterPro" id="IPR000715">
    <property type="entry name" value="Glycosyl_transferase_4"/>
</dbReference>
<feature type="transmembrane region" description="Helical" evidence="8">
    <location>
        <begin position="174"/>
        <end position="195"/>
    </location>
</feature>
<dbReference type="CDD" id="cd06854">
    <property type="entry name" value="GT_WbpL_WbcO_like"/>
    <property type="match status" value="1"/>
</dbReference>
<feature type="transmembrane region" description="Helical" evidence="8">
    <location>
        <begin position="6"/>
        <end position="26"/>
    </location>
</feature>
<dbReference type="GO" id="GO:0016780">
    <property type="term" value="F:phosphotransferase activity, for other substituted phosphate groups"/>
    <property type="evidence" value="ECO:0007669"/>
    <property type="project" value="InterPro"/>
</dbReference>
<feature type="transmembrane region" description="Helical" evidence="8">
    <location>
        <begin position="76"/>
        <end position="93"/>
    </location>
</feature>
<proteinExistence type="predicted"/>
<keyword evidence="10" id="KW-1185">Reference proteome</keyword>
<reference evidence="9 10" key="1">
    <citation type="submission" date="2019-06" db="EMBL/GenBank/DDBJ databases">
        <title>Whole genome shotgun sequence of Zoogloea ramigera NBRC 15342.</title>
        <authorList>
            <person name="Hosoyama A."/>
            <person name="Uohara A."/>
            <person name="Ohji S."/>
            <person name="Ichikawa N."/>
        </authorList>
    </citation>
    <scope>NUCLEOTIDE SEQUENCE [LARGE SCALE GENOMIC DNA]</scope>
    <source>
        <strain evidence="9 10">NBRC 15342</strain>
    </source>
</reference>
<organism evidence="9 10">
    <name type="scientific">Zoogloea ramigera</name>
    <dbReference type="NCBI Taxonomy" id="350"/>
    <lineage>
        <taxon>Bacteria</taxon>
        <taxon>Pseudomonadati</taxon>
        <taxon>Pseudomonadota</taxon>
        <taxon>Betaproteobacteria</taxon>
        <taxon>Rhodocyclales</taxon>
        <taxon>Zoogloeaceae</taxon>
        <taxon>Zoogloea</taxon>
    </lineage>
</organism>
<keyword evidence="2" id="KW-1003">Cell membrane</keyword>
<evidence type="ECO:0000256" key="1">
    <source>
        <dbReference type="ARBA" id="ARBA00004651"/>
    </source>
</evidence>
<dbReference type="EMBL" id="BJNV01000032">
    <property type="protein sequence ID" value="GEC96022.1"/>
    <property type="molecule type" value="Genomic_DNA"/>
</dbReference>
<feature type="transmembrane region" description="Helical" evidence="8">
    <location>
        <begin position="105"/>
        <end position="138"/>
    </location>
</feature>
<dbReference type="Proteomes" id="UP000318422">
    <property type="component" value="Unassembled WGS sequence"/>
</dbReference>
<keyword evidence="4 8" id="KW-0812">Transmembrane</keyword>
<dbReference type="GO" id="GO:0009103">
    <property type="term" value="P:lipopolysaccharide biosynthetic process"/>
    <property type="evidence" value="ECO:0007669"/>
    <property type="project" value="TreeGrafter"/>
</dbReference>
<evidence type="ECO:0000256" key="2">
    <source>
        <dbReference type="ARBA" id="ARBA00022475"/>
    </source>
</evidence>
<feature type="transmembrane region" description="Helical" evidence="8">
    <location>
        <begin position="51"/>
        <end position="70"/>
    </location>
</feature>
<keyword evidence="7" id="KW-0460">Magnesium</keyword>
<dbReference type="GO" id="GO:0046872">
    <property type="term" value="F:metal ion binding"/>
    <property type="evidence" value="ECO:0007669"/>
    <property type="project" value="UniProtKB-KW"/>
</dbReference>
<comment type="subcellular location">
    <subcellularLocation>
        <location evidence="1">Cell membrane</location>
        <topology evidence="1">Multi-pass membrane protein</topology>
    </subcellularLocation>
</comment>
<dbReference type="GO" id="GO:0044038">
    <property type="term" value="P:cell wall macromolecule biosynthetic process"/>
    <property type="evidence" value="ECO:0007669"/>
    <property type="project" value="TreeGrafter"/>
</dbReference>
<dbReference type="PANTHER" id="PTHR22926:SF3">
    <property type="entry name" value="UNDECAPRENYL-PHOSPHATE ALPHA-N-ACETYLGLUCOSAMINYL 1-PHOSPHATE TRANSFERASE"/>
    <property type="match status" value="1"/>
</dbReference>
<feature type="transmembrane region" description="Helical" evidence="8">
    <location>
        <begin position="228"/>
        <end position="247"/>
    </location>
</feature>
<evidence type="ECO:0000313" key="9">
    <source>
        <dbReference type="EMBL" id="GEC96022.1"/>
    </source>
</evidence>
<evidence type="ECO:0000313" key="10">
    <source>
        <dbReference type="Proteomes" id="UP000318422"/>
    </source>
</evidence>
<feature type="binding site" evidence="7">
    <location>
        <position position="203"/>
    </location>
    <ligand>
        <name>Mg(2+)</name>
        <dbReference type="ChEBI" id="CHEBI:18420"/>
    </ligand>
</feature>
<evidence type="ECO:0000256" key="5">
    <source>
        <dbReference type="ARBA" id="ARBA00022989"/>
    </source>
</evidence>
<dbReference type="GO" id="GO:0071555">
    <property type="term" value="P:cell wall organization"/>
    <property type="evidence" value="ECO:0007669"/>
    <property type="project" value="TreeGrafter"/>
</dbReference>
<evidence type="ECO:0000256" key="4">
    <source>
        <dbReference type="ARBA" id="ARBA00022692"/>
    </source>
</evidence>
<evidence type="ECO:0000256" key="6">
    <source>
        <dbReference type="ARBA" id="ARBA00023136"/>
    </source>
</evidence>
<feature type="binding site" evidence="7">
    <location>
        <position position="143"/>
    </location>
    <ligand>
        <name>Mg(2+)</name>
        <dbReference type="ChEBI" id="CHEBI:18420"/>
    </ligand>
</feature>
<keyword evidence="5 8" id="KW-1133">Transmembrane helix</keyword>
<feature type="transmembrane region" description="Helical" evidence="8">
    <location>
        <begin position="301"/>
        <end position="320"/>
    </location>
</feature>
<keyword evidence="3 9" id="KW-0808">Transferase</keyword>
<feature type="transmembrane region" description="Helical" evidence="8">
    <location>
        <begin position="278"/>
        <end position="295"/>
    </location>
</feature>
<dbReference type="AlphaFoldDB" id="A0A4Y4CV86"/>
<dbReference type="GO" id="GO:0005886">
    <property type="term" value="C:plasma membrane"/>
    <property type="evidence" value="ECO:0007669"/>
    <property type="project" value="UniProtKB-SubCell"/>
</dbReference>
<evidence type="ECO:0000256" key="7">
    <source>
        <dbReference type="PIRSR" id="PIRSR600715-1"/>
    </source>
</evidence>
<evidence type="ECO:0000256" key="8">
    <source>
        <dbReference type="SAM" id="Phobius"/>
    </source>
</evidence>
<gene>
    <name evidence="9" type="ORF">ZRA01_20950</name>
</gene>
<feature type="transmembrane region" description="Helical" evidence="8">
    <location>
        <begin position="150"/>
        <end position="167"/>
    </location>
</feature>
<name>A0A4Y4CV86_ZOORA</name>
<dbReference type="RefSeq" id="WP_218028697.1">
    <property type="nucleotide sequence ID" value="NZ_BJNV01000032.1"/>
</dbReference>
<dbReference type="PANTHER" id="PTHR22926">
    <property type="entry name" value="PHOSPHO-N-ACETYLMURAMOYL-PENTAPEPTIDE-TRANSFERASE"/>
    <property type="match status" value="1"/>
</dbReference>
<protein>
    <submittedName>
        <fullName evidence="9">Glycosyl transferase</fullName>
    </submittedName>
</protein>
<comment type="cofactor">
    <cofactor evidence="7">
        <name>Mg(2+)</name>
        <dbReference type="ChEBI" id="CHEBI:18420"/>
    </cofactor>
</comment>
<evidence type="ECO:0000256" key="3">
    <source>
        <dbReference type="ARBA" id="ARBA00022679"/>
    </source>
</evidence>
<accession>A0A4Y4CV86</accession>
<keyword evidence="7" id="KW-0479">Metal-binding</keyword>